<feature type="transmembrane region" description="Helical" evidence="2">
    <location>
        <begin position="81"/>
        <end position="105"/>
    </location>
</feature>
<evidence type="ECO:0000313" key="4">
    <source>
        <dbReference type="EMBL" id="VFU16474.1"/>
    </source>
</evidence>
<evidence type="ECO:0000256" key="2">
    <source>
        <dbReference type="SAM" id="Phobius"/>
    </source>
</evidence>
<dbReference type="GO" id="GO:0004129">
    <property type="term" value="F:cytochrome-c oxidase activity"/>
    <property type="evidence" value="ECO:0007669"/>
    <property type="project" value="InterPro"/>
</dbReference>
<feature type="domain" description="Cytochrome oxidase subunit I profile" evidence="3">
    <location>
        <begin position="1"/>
        <end position="249"/>
    </location>
</feature>
<dbReference type="Proteomes" id="UP000294360">
    <property type="component" value="Plasmid 2"/>
</dbReference>
<dbReference type="InterPro" id="IPR023616">
    <property type="entry name" value="Cyt_c_oxase-like_su1_dom"/>
</dbReference>
<dbReference type="GO" id="GO:0015990">
    <property type="term" value="P:electron transport coupled proton transport"/>
    <property type="evidence" value="ECO:0007669"/>
    <property type="project" value="TreeGrafter"/>
</dbReference>
<organism evidence="4 5">
    <name type="scientific">Methylocella tundrae</name>
    <dbReference type="NCBI Taxonomy" id="227605"/>
    <lineage>
        <taxon>Bacteria</taxon>
        <taxon>Pseudomonadati</taxon>
        <taxon>Pseudomonadota</taxon>
        <taxon>Alphaproteobacteria</taxon>
        <taxon>Hyphomicrobiales</taxon>
        <taxon>Beijerinckiaceae</taxon>
        <taxon>Methylocella</taxon>
    </lineage>
</organism>
<keyword evidence="2" id="KW-0812">Transmembrane</keyword>
<dbReference type="GO" id="GO:0020037">
    <property type="term" value="F:heme binding"/>
    <property type="evidence" value="ECO:0007669"/>
    <property type="project" value="InterPro"/>
</dbReference>
<accession>A0A4U8Z6S3</accession>
<dbReference type="Pfam" id="PF00115">
    <property type="entry name" value="COX1"/>
    <property type="match status" value="1"/>
</dbReference>
<keyword evidence="1" id="KW-0813">Transport</keyword>
<geneLocation type="plasmid" evidence="4 5">
    <name>2</name>
</geneLocation>
<dbReference type="GO" id="GO:0022904">
    <property type="term" value="P:respiratory electron transport chain"/>
    <property type="evidence" value="ECO:0007669"/>
    <property type="project" value="TreeGrafter"/>
</dbReference>
<evidence type="ECO:0000256" key="1">
    <source>
        <dbReference type="ARBA" id="ARBA00022660"/>
    </source>
</evidence>
<dbReference type="PROSITE" id="PS50855">
    <property type="entry name" value="COX1"/>
    <property type="match status" value="1"/>
</dbReference>
<evidence type="ECO:0000259" key="3">
    <source>
        <dbReference type="PROSITE" id="PS50855"/>
    </source>
</evidence>
<dbReference type="SUPFAM" id="SSF81442">
    <property type="entry name" value="Cytochrome c oxidase subunit I-like"/>
    <property type="match status" value="1"/>
</dbReference>
<dbReference type="PANTHER" id="PTHR10422:SF18">
    <property type="entry name" value="CYTOCHROME C OXIDASE SUBUNIT 1"/>
    <property type="match status" value="1"/>
</dbReference>
<feature type="transmembrane region" description="Helical" evidence="2">
    <location>
        <begin position="34"/>
        <end position="61"/>
    </location>
</feature>
<feature type="transmembrane region" description="Helical" evidence="2">
    <location>
        <begin position="221"/>
        <end position="244"/>
    </location>
</feature>
<dbReference type="GO" id="GO:0016491">
    <property type="term" value="F:oxidoreductase activity"/>
    <property type="evidence" value="ECO:0007669"/>
    <property type="project" value="UniProtKB-KW"/>
</dbReference>
<name>A0A4U8Z6S3_METTU</name>
<dbReference type="EMBL" id="LR536451">
    <property type="protein sequence ID" value="VFU16474.1"/>
    <property type="molecule type" value="Genomic_DNA"/>
</dbReference>
<protein>
    <submittedName>
        <fullName evidence="4">Cytochrome c oxidase subunit 1-beta</fullName>
        <ecNumber evidence="4">1.9.3.1</ecNumber>
    </submittedName>
</protein>
<keyword evidence="1" id="KW-0679">Respiratory chain</keyword>
<dbReference type="Gene3D" id="1.20.210.10">
    <property type="entry name" value="Cytochrome c oxidase-like, subunit I domain"/>
    <property type="match status" value="1"/>
</dbReference>
<dbReference type="PRINTS" id="PR01165">
    <property type="entry name" value="CYCOXIDASEI"/>
</dbReference>
<keyword evidence="1" id="KW-0249">Electron transport</keyword>
<sequence>MIFLGISTTVGAINFVVTIMRTRAPGMSINRLPIIVWGTLTASVANILVVPSVSLAFLMLWLDRNFGSHFFTEGNGGQPLLWQHLFWMFGHPWVYAVVLPAMGFVSDGLPIFCRRPLVGYTLVALSTVATMALGFGVWVHHMFATGISSMALAFFSSVSFVITVPSAIAVFCWIATIWTGRPQATAAFHFYAGMIALFVIGGVSGVMTASAPVDWQLTDTYFIVAHLHYTLIGINVFPVIGAFYTGCRK</sequence>
<feature type="transmembrane region" description="Helical" evidence="2">
    <location>
        <begin position="6"/>
        <end position="22"/>
    </location>
</feature>
<feature type="transmembrane region" description="Helical" evidence="2">
    <location>
        <begin position="151"/>
        <end position="178"/>
    </location>
</feature>
<keyword evidence="2" id="KW-1133">Transmembrane helix</keyword>
<feature type="transmembrane region" description="Helical" evidence="2">
    <location>
        <begin position="190"/>
        <end position="209"/>
    </location>
</feature>
<dbReference type="PANTHER" id="PTHR10422">
    <property type="entry name" value="CYTOCHROME C OXIDASE SUBUNIT 1"/>
    <property type="match status" value="1"/>
</dbReference>
<dbReference type="GO" id="GO:0016020">
    <property type="term" value="C:membrane"/>
    <property type="evidence" value="ECO:0007669"/>
    <property type="project" value="InterPro"/>
</dbReference>
<evidence type="ECO:0000313" key="5">
    <source>
        <dbReference type="Proteomes" id="UP000294360"/>
    </source>
</evidence>
<dbReference type="EC" id="1.9.3.1" evidence="4"/>
<dbReference type="AlphaFoldDB" id="A0A4U8Z6S3"/>
<reference evidence="4 5" key="1">
    <citation type="submission" date="2019-03" db="EMBL/GenBank/DDBJ databases">
        <authorList>
            <person name="Kox A.R. M."/>
        </authorList>
    </citation>
    <scope>NUCLEOTIDE SEQUENCE [LARGE SCALE GENOMIC DNA]</scope>
    <source>
        <strain evidence="4">MTUNDRAET4 annotated genome</strain>
        <plasmid evidence="5">2</plasmid>
    </source>
</reference>
<keyword evidence="4" id="KW-0560">Oxidoreductase</keyword>
<dbReference type="KEGG" id="mtun:MTUNDRAET4_0129.1"/>
<keyword evidence="2" id="KW-0472">Membrane</keyword>
<dbReference type="InterPro" id="IPR036927">
    <property type="entry name" value="Cyt_c_oxase-like_su1_sf"/>
</dbReference>
<feature type="transmembrane region" description="Helical" evidence="2">
    <location>
        <begin position="117"/>
        <end position="139"/>
    </location>
</feature>
<dbReference type="GO" id="GO:0009060">
    <property type="term" value="P:aerobic respiration"/>
    <property type="evidence" value="ECO:0007669"/>
    <property type="project" value="InterPro"/>
</dbReference>
<keyword evidence="4" id="KW-0614">Plasmid</keyword>
<dbReference type="InterPro" id="IPR000883">
    <property type="entry name" value="Cyt_C_Oxase_1"/>
</dbReference>
<gene>
    <name evidence="4" type="ORF">MTUNDRAET4_0129</name>
</gene>
<proteinExistence type="predicted"/>